<keyword evidence="2" id="KW-1185">Reference proteome</keyword>
<name>A0A317L4J7_9BACI</name>
<dbReference type="OrthoDB" id="2960905at2"/>
<evidence type="ECO:0008006" key="3">
    <source>
        <dbReference type="Google" id="ProtNLM"/>
    </source>
</evidence>
<dbReference type="AlphaFoldDB" id="A0A317L4J7"/>
<proteinExistence type="predicted"/>
<protein>
    <recommendedName>
        <fullName evidence="3">YbbR-like domain-containing protein</fullName>
    </recommendedName>
</protein>
<dbReference type="Pfam" id="PF07949">
    <property type="entry name" value="YbbR"/>
    <property type="match status" value="3"/>
</dbReference>
<evidence type="ECO:0000313" key="2">
    <source>
        <dbReference type="Proteomes" id="UP000245624"/>
    </source>
</evidence>
<dbReference type="Proteomes" id="UP000245624">
    <property type="component" value="Unassembled WGS sequence"/>
</dbReference>
<dbReference type="EMBL" id="QGTD01000001">
    <property type="protein sequence ID" value="PWU70446.1"/>
    <property type="molecule type" value="Genomic_DNA"/>
</dbReference>
<evidence type="ECO:0000313" key="1">
    <source>
        <dbReference type="EMBL" id="PWU70446.1"/>
    </source>
</evidence>
<dbReference type="PANTHER" id="PTHR37804">
    <property type="entry name" value="CDAA REGULATORY PROTEIN CDAR"/>
    <property type="match status" value="1"/>
</dbReference>
<dbReference type="Gene3D" id="2.170.120.30">
    <property type="match status" value="2"/>
</dbReference>
<dbReference type="InterPro" id="IPR012505">
    <property type="entry name" value="YbbR"/>
</dbReference>
<comment type="caution">
    <text evidence="1">The sequence shown here is derived from an EMBL/GenBank/DDBJ whole genome shotgun (WGS) entry which is preliminary data.</text>
</comment>
<dbReference type="RefSeq" id="WP_109982973.1">
    <property type="nucleotide sequence ID" value="NZ_QGTD01000001.1"/>
</dbReference>
<gene>
    <name evidence="1" type="ORF">DLJ74_01025</name>
</gene>
<accession>A0A317L4J7</accession>
<dbReference type="PANTHER" id="PTHR37804:SF1">
    <property type="entry name" value="CDAA REGULATORY PROTEIN CDAR"/>
    <property type="match status" value="1"/>
</dbReference>
<dbReference type="InterPro" id="IPR053154">
    <property type="entry name" value="c-di-AMP_regulator"/>
</dbReference>
<dbReference type="Gene3D" id="2.170.120.40">
    <property type="entry name" value="YbbR-like domain"/>
    <property type="match status" value="2"/>
</dbReference>
<organism evidence="1 2">
    <name type="scientific">Gracilibacillus dipsosauri</name>
    <dbReference type="NCBI Taxonomy" id="178340"/>
    <lineage>
        <taxon>Bacteria</taxon>
        <taxon>Bacillati</taxon>
        <taxon>Bacillota</taxon>
        <taxon>Bacilli</taxon>
        <taxon>Bacillales</taxon>
        <taxon>Bacillaceae</taxon>
        <taxon>Gracilibacillus</taxon>
    </lineage>
</organism>
<reference evidence="1 2" key="1">
    <citation type="submission" date="2018-05" db="EMBL/GenBank/DDBJ databases">
        <title>Genomic analysis of Gracilibacillus dipsosauri DD1 reveals novel features of a salt-tolerant amylase.</title>
        <authorList>
            <person name="Deutch C.E."/>
            <person name="Yang S."/>
        </authorList>
    </citation>
    <scope>NUCLEOTIDE SEQUENCE [LARGE SCALE GENOMIC DNA]</scope>
    <source>
        <strain evidence="1 2">DD1</strain>
    </source>
</reference>
<sequence>MNKWLDKPWMIRIVSLLLAVLLFVVVAFDENVYDDNDGFDSYFGTTNETQTLEDIPVRIILDEEEYVVGGVPETVKVTLQGSASKVTSIATRKNFDVFVDLEGLGTGTHTVPLEYSGIDEDLNVYVEPKEVEVSIEERATEEFSVNIDVVNKDQIEAGYEVVNVSSDPGQIVVTSSKSIVDNIAIIKGFVDVAGASESFSVDDVPVKVYDNQGNELNVRIDPPTVDVEVELASPNKTVPISMETENELPEGINLVSMELETEEVQVFAAEDYLATLEQISTQPIDLSKITESGTVEVNLNVPSEVRKVNTTTVNANIEVEKVEEQVIEDVPIEIEGEPEDTEVAFTNPASGTMNVTLSGYPSVLSEITPSDLRLFVTMEGQEEGEFTLPIRAELPDDIADDAEIELAINEATLTTEP</sequence>